<comment type="caution">
    <text evidence="1">The sequence shown here is derived from an EMBL/GenBank/DDBJ whole genome shotgun (WGS) entry which is preliminary data.</text>
</comment>
<dbReference type="Proteomes" id="UP001500879">
    <property type="component" value="Unassembled WGS sequence"/>
</dbReference>
<accession>A0ABP3I9R1</accession>
<organism evidence="1 2">
    <name type="scientific">Streptomyces luteireticuli</name>
    <dbReference type="NCBI Taxonomy" id="173858"/>
    <lineage>
        <taxon>Bacteria</taxon>
        <taxon>Bacillati</taxon>
        <taxon>Actinomycetota</taxon>
        <taxon>Actinomycetes</taxon>
        <taxon>Kitasatosporales</taxon>
        <taxon>Streptomycetaceae</taxon>
        <taxon>Streptomyces</taxon>
    </lineage>
</organism>
<name>A0ABP3I9R1_9ACTN</name>
<evidence type="ECO:0000313" key="1">
    <source>
        <dbReference type="EMBL" id="GAA0395217.1"/>
    </source>
</evidence>
<protein>
    <submittedName>
        <fullName evidence="1">Uncharacterized protein</fullName>
    </submittedName>
</protein>
<gene>
    <name evidence="1" type="ORF">GCM10010357_15260</name>
</gene>
<reference evidence="2" key="1">
    <citation type="journal article" date="2019" name="Int. J. Syst. Evol. Microbiol.">
        <title>The Global Catalogue of Microorganisms (GCM) 10K type strain sequencing project: providing services to taxonomists for standard genome sequencing and annotation.</title>
        <authorList>
            <consortium name="The Broad Institute Genomics Platform"/>
            <consortium name="The Broad Institute Genome Sequencing Center for Infectious Disease"/>
            <person name="Wu L."/>
            <person name="Ma J."/>
        </authorList>
    </citation>
    <scope>NUCLEOTIDE SEQUENCE [LARGE SCALE GENOMIC DNA]</scope>
    <source>
        <strain evidence="2">JCM 4788</strain>
    </source>
</reference>
<evidence type="ECO:0000313" key="2">
    <source>
        <dbReference type="Proteomes" id="UP001500879"/>
    </source>
</evidence>
<keyword evidence="2" id="KW-1185">Reference proteome</keyword>
<dbReference type="EMBL" id="BAAABX010000015">
    <property type="protein sequence ID" value="GAA0395217.1"/>
    <property type="molecule type" value="Genomic_DNA"/>
</dbReference>
<proteinExistence type="predicted"/>
<sequence>MRTDLTDEQLTSGRMLPRTQMLGVKVQPAAGPWGVGPYVGGLGPQPAQDRLASLPVHPLAAIPLQDDAVAPPVLRRGDRSAWYALDGHRATTAAQHIDAATRLAALSRDPYALLHAWNSQGTTGLTTGRRADAEAEKLSTLLVAR</sequence>